<gene>
    <name evidence="1" type="ORF">GCM10010911_24060</name>
</gene>
<comment type="caution">
    <text evidence="1">The sequence shown here is derived from an EMBL/GenBank/DDBJ whole genome shotgun (WGS) entry which is preliminary data.</text>
</comment>
<reference evidence="1" key="1">
    <citation type="journal article" date="2014" name="Int. J. Syst. Evol. Microbiol.">
        <title>Complete genome sequence of Corynebacterium casei LMG S-19264T (=DSM 44701T), isolated from a smear-ripened cheese.</title>
        <authorList>
            <consortium name="US DOE Joint Genome Institute (JGI-PGF)"/>
            <person name="Walter F."/>
            <person name="Albersmeier A."/>
            <person name="Kalinowski J."/>
            <person name="Ruckert C."/>
        </authorList>
    </citation>
    <scope>NUCLEOTIDE SEQUENCE</scope>
    <source>
        <strain evidence="1">CGMCC 1.15178</strain>
    </source>
</reference>
<organism evidence="1 2">
    <name type="scientific">Paenibacillus nasutitermitis</name>
    <dbReference type="NCBI Taxonomy" id="1652958"/>
    <lineage>
        <taxon>Bacteria</taxon>
        <taxon>Bacillati</taxon>
        <taxon>Bacillota</taxon>
        <taxon>Bacilli</taxon>
        <taxon>Bacillales</taxon>
        <taxon>Paenibacillaceae</taxon>
        <taxon>Paenibacillus</taxon>
    </lineage>
</organism>
<evidence type="ECO:0000313" key="1">
    <source>
        <dbReference type="EMBL" id="GGD65447.1"/>
    </source>
</evidence>
<protein>
    <submittedName>
        <fullName evidence="1">Uncharacterized protein</fullName>
    </submittedName>
</protein>
<dbReference type="Proteomes" id="UP000612456">
    <property type="component" value="Unassembled WGS sequence"/>
</dbReference>
<evidence type="ECO:0000313" key="2">
    <source>
        <dbReference type="Proteomes" id="UP000612456"/>
    </source>
</evidence>
<dbReference type="EMBL" id="BMHP01000002">
    <property type="protein sequence ID" value="GGD65447.1"/>
    <property type="molecule type" value="Genomic_DNA"/>
</dbReference>
<proteinExistence type="predicted"/>
<sequence length="141" mass="16509">MAFDFDDLEKWMDKQQLPKGFDLFRQPDWIEDYVRKMMTKAMPAASSVIRQSKAEITESKSYVTVSYPLGENVEISKVRLVAREDHIKLSGLEGERKEVIKLPRLVLPRSCQAVYDGNLLKVKLRRRPRSKRSFEPAIHWD</sequence>
<dbReference type="RefSeq" id="WP_188992211.1">
    <property type="nucleotide sequence ID" value="NZ_BMHP01000002.1"/>
</dbReference>
<name>A0A916YX41_9BACL</name>
<reference evidence="1" key="2">
    <citation type="submission" date="2020-09" db="EMBL/GenBank/DDBJ databases">
        <authorList>
            <person name="Sun Q."/>
            <person name="Zhou Y."/>
        </authorList>
    </citation>
    <scope>NUCLEOTIDE SEQUENCE</scope>
    <source>
        <strain evidence="1">CGMCC 1.15178</strain>
    </source>
</reference>
<keyword evidence="2" id="KW-1185">Reference proteome</keyword>
<accession>A0A916YX41</accession>
<dbReference type="AlphaFoldDB" id="A0A916YX41"/>